<comment type="caution">
    <text evidence="2">The sequence shown here is derived from an EMBL/GenBank/DDBJ whole genome shotgun (WGS) entry which is preliminary data.</text>
</comment>
<dbReference type="AlphaFoldDB" id="A0A4Y2DY03"/>
<reference evidence="2 3" key="1">
    <citation type="journal article" date="2019" name="Sci. Rep.">
        <title>Orb-weaving spider Araneus ventricosus genome elucidates the spidroin gene catalogue.</title>
        <authorList>
            <person name="Kono N."/>
            <person name="Nakamura H."/>
            <person name="Ohtoshi R."/>
            <person name="Moran D.A.P."/>
            <person name="Shinohara A."/>
            <person name="Yoshida Y."/>
            <person name="Fujiwara M."/>
            <person name="Mori M."/>
            <person name="Tomita M."/>
            <person name="Arakawa K."/>
        </authorList>
    </citation>
    <scope>NUCLEOTIDE SEQUENCE [LARGE SCALE GENOMIC DNA]</scope>
</reference>
<sequence length="107" mass="11775">MCYLLVFGVGVGALIADFAPGAQIPSFVTARKTASSQQDCKFTTRLQQVNANELATTRQTCYKFVASKSLQTIAKTEYADKPPTTHFTASRLSHSASWTLRGEDRLR</sequence>
<keyword evidence="3" id="KW-1185">Reference proteome</keyword>
<gene>
    <name evidence="2" type="ORF">AVEN_253701_1</name>
</gene>
<protein>
    <recommendedName>
        <fullName evidence="4">Secreted protein</fullName>
    </recommendedName>
</protein>
<evidence type="ECO:0000256" key="1">
    <source>
        <dbReference type="SAM" id="SignalP"/>
    </source>
</evidence>
<dbReference type="EMBL" id="BGPR01000450">
    <property type="protein sequence ID" value="GBM20896.1"/>
    <property type="molecule type" value="Genomic_DNA"/>
</dbReference>
<evidence type="ECO:0000313" key="3">
    <source>
        <dbReference type="Proteomes" id="UP000499080"/>
    </source>
</evidence>
<keyword evidence="1" id="KW-0732">Signal</keyword>
<name>A0A4Y2DY03_ARAVE</name>
<accession>A0A4Y2DY03</accession>
<proteinExistence type="predicted"/>
<organism evidence="2 3">
    <name type="scientific">Araneus ventricosus</name>
    <name type="common">Orbweaver spider</name>
    <name type="synonym">Epeira ventricosa</name>
    <dbReference type="NCBI Taxonomy" id="182803"/>
    <lineage>
        <taxon>Eukaryota</taxon>
        <taxon>Metazoa</taxon>
        <taxon>Ecdysozoa</taxon>
        <taxon>Arthropoda</taxon>
        <taxon>Chelicerata</taxon>
        <taxon>Arachnida</taxon>
        <taxon>Araneae</taxon>
        <taxon>Araneomorphae</taxon>
        <taxon>Entelegynae</taxon>
        <taxon>Araneoidea</taxon>
        <taxon>Araneidae</taxon>
        <taxon>Araneus</taxon>
    </lineage>
</organism>
<evidence type="ECO:0008006" key="4">
    <source>
        <dbReference type="Google" id="ProtNLM"/>
    </source>
</evidence>
<evidence type="ECO:0000313" key="2">
    <source>
        <dbReference type="EMBL" id="GBM20896.1"/>
    </source>
</evidence>
<dbReference type="Proteomes" id="UP000499080">
    <property type="component" value="Unassembled WGS sequence"/>
</dbReference>
<feature type="signal peptide" evidence="1">
    <location>
        <begin position="1"/>
        <end position="16"/>
    </location>
</feature>
<feature type="chain" id="PRO_5021270270" description="Secreted protein" evidence="1">
    <location>
        <begin position="17"/>
        <end position="107"/>
    </location>
</feature>